<dbReference type="GO" id="GO:0007268">
    <property type="term" value="P:chemical synaptic transmission"/>
    <property type="evidence" value="ECO:0007669"/>
    <property type="project" value="TreeGrafter"/>
</dbReference>
<evidence type="ECO:0000313" key="3">
    <source>
        <dbReference type="Proteomes" id="UP000694845"/>
    </source>
</evidence>
<dbReference type="InterPro" id="IPR028107">
    <property type="entry name" value="Spatacsin_C_dom"/>
</dbReference>
<dbReference type="GO" id="GO:0005737">
    <property type="term" value="C:cytoplasm"/>
    <property type="evidence" value="ECO:0007669"/>
    <property type="project" value="TreeGrafter"/>
</dbReference>
<dbReference type="InterPro" id="IPR028103">
    <property type="entry name" value="Spatacsin"/>
</dbReference>
<gene>
    <name evidence="4" type="primary">LOC110986787</name>
</gene>
<feature type="region of interest" description="Disordered" evidence="1">
    <location>
        <begin position="1430"/>
        <end position="1454"/>
    </location>
</feature>
<accession>A0A8B7ZI46</accession>
<dbReference type="GO" id="GO:0008088">
    <property type="term" value="P:axo-dendritic transport"/>
    <property type="evidence" value="ECO:0007669"/>
    <property type="project" value="TreeGrafter"/>
</dbReference>
<dbReference type="Proteomes" id="UP000694845">
    <property type="component" value="Unplaced"/>
</dbReference>
<reference evidence="4" key="1">
    <citation type="submission" date="2025-08" db="UniProtKB">
        <authorList>
            <consortium name="RefSeq"/>
        </authorList>
    </citation>
    <scope>IDENTIFICATION</scope>
</reference>
<dbReference type="PANTHER" id="PTHR13650:SF0">
    <property type="entry name" value="SPATACSIN"/>
    <property type="match status" value="1"/>
</dbReference>
<dbReference type="KEGG" id="aplc:110986787"/>
<evidence type="ECO:0000256" key="1">
    <source>
        <dbReference type="SAM" id="MobiDB-lite"/>
    </source>
</evidence>
<dbReference type="OrthoDB" id="2018754at2759"/>
<keyword evidence="3" id="KW-1185">Reference proteome</keyword>
<evidence type="ECO:0000259" key="2">
    <source>
        <dbReference type="Pfam" id="PF14649"/>
    </source>
</evidence>
<proteinExistence type="predicted"/>
<dbReference type="GO" id="GO:0030424">
    <property type="term" value="C:axon"/>
    <property type="evidence" value="ECO:0007669"/>
    <property type="project" value="TreeGrafter"/>
</dbReference>
<dbReference type="PANTHER" id="PTHR13650">
    <property type="entry name" value="SPATACSIN"/>
    <property type="match status" value="1"/>
</dbReference>
<dbReference type="RefSeq" id="XP_022104682.1">
    <property type="nucleotide sequence ID" value="XM_022248990.1"/>
</dbReference>
<dbReference type="GO" id="GO:0007409">
    <property type="term" value="P:axonogenesis"/>
    <property type="evidence" value="ECO:0007669"/>
    <property type="project" value="TreeGrafter"/>
</dbReference>
<dbReference type="GeneID" id="110986787"/>
<organism evidence="3 4">
    <name type="scientific">Acanthaster planci</name>
    <name type="common">Crown-of-thorns starfish</name>
    <dbReference type="NCBI Taxonomy" id="133434"/>
    <lineage>
        <taxon>Eukaryota</taxon>
        <taxon>Metazoa</taxon>
        <taxon>Echinodermata</taxon>
        <taxon>Eleutherozoa</taxon>
        <taxon>Asterozoa</taxon>
        <taxon>Asteroidea</taxon>
        <taxon>Valvatacea</taxon>
        <taxon>Valvatida</taxon>
        <taxon>Acanthasteridae</taxon>
        <taxon>Acanthaster</taxon>
    </lineage>
</organism>
<feature type="compositionally biased region" description="Polar residues" evidence="1">
    <location>
        <begin position="1439"/>
        <end position="1454"/>
    </location>
</feature>
<feature type="domain" description="Spatacsin C-terminal" evidence="2">
    <location>
        <begin position="2181"/>
        <end position="2470"/>
    </location>
</feature>
<name>A0A8B7ZI46_ACAPL</name>
<protein>
    <submittedName>
        <fullName evidence="4">Spatacsin-like isoform X1</fullName>
    </submittedName>
</protein>
<evidence type="ECO:0000313" key="4">
    <source>
        <dbReference type="RefSeq" id="XP_022104682.1"/>
    </source>
</evidence>
<dbReference type="GO" id="GO:0030425">
    <property type="term" value="C:dendrite"/>
    <property type="evidence" value="ECO:0007669"/>
    <property type="project" value="TreeGrafter"/>
</dbReference>
<sequence length="2525" mass="284279">METLLQEHWKGDLHVPDSSHIHLLAFESSTAAVLCGSLFLELTLREDREPESKECLALVWDPKEGSVVHCQMLHGLVFLLHQSGNITVHSVSKKAAVATVNFQKFLHHIFPSASMEMLQPLHPEHLEVSPDLQTLILTQHQAKFNIYKVNLNEYFDTYPYHLRVQRSGRFTFPAGSWREGDEDRITFLHGGVRVQQEGTGGNRSWLNTLSSASRVISRTKIMQHPSRQSDALQSFHHCDPASRTEPNWLERVGLTELTTSKSGTTFTELVDSGNKHKLGGISGFDKPRPRQESLGSYRPKLIFKKRDDDSCVSSRPSAAIRATKAFRDLKVAGMSLTRTSAVIWYRGNAKLDVNKGQYGGVCLIDLRTNGIDYFSFAEPVAVTFSHDSSHPHLLLSSGSIEAIAYGVDQETLVNKLMIFCSASLAETVCHLNQWDHYSIPIHALEVGLKQRQLDTVAFFLKSRENVFRYCPVPSSTARVGSPRTPPPPTADQTQLWPALDLLMASIRAHAREHQSRQYALQLLNLTLAHANRLVCNATETAQILRQEEDGGGPGILEGFNLTEEVLANALQRLRGYIQEMWVYLNGCPKWIGEKETEEMAVNTDEVDSGSRNYFLPEEKTAQIHIKKWQKMAQQEVIQDAILNRCLPLAQAYLCSSHGASEGNVQMSDLIDQGLHLVLNSLLNADLDTATKMLQHMGYDVNTELKKMCLYTANHNLRNFLIDHLSQSGQFTVEEEGMISFIHQLEHLYTCQSFERAKALALESGKRAWAGVVPPKQSLNFWAQNFLENSLHRGELVISEPPNCENFHYAHIVLEWVRTWDQEMRERVLLDVLLNSKGISFRPPVSPKSTWRYLTAHFHSKHLVDWITASLPRAGSRAKPEPLSPVLTQPLYAQGADDLEGCPGYLREKILDELACRGIFSSMELSKFDQLLTRLSRTLQVYADPPSLHGDLDIRERFNQWFIELCLREELPNVLYLYLDYYGLYLSENEVISMQPPLSESRWLEMLLHFRWVGRQTTDPSLIFQASLSNSQLLLGDSQPTVSQLVSSHPLVALATLIFAPGTFSEAMTPATTVEEQLWKVDSEALEMALKAYPKLQKAVFPPIDVDGVSQQDITVYQLLQGNCPYDPARLFKWQSTNPLVNKRDRTEMPHFSQQHLAERYAYTEAFRFTHYLYQGRPSFAYLAFLASQLQGGGTLTKKKVLAAYLKAYCTAIKYFSNRTIAAACVAFVEMLGQDSMSMRTDLQTALTILESSEVRGGAKTRQEREQLEQNLVKRLLACLQGSRSNAEEVLRLLEEAITIKLSLAKVNLSSWEASEEWSIVILFCRRHQLPLSAVYPEQCASDNQWLHFTCFVQAHQYPKQQVLDLLSKFHSATIKEHLQDAFRNLHLGPAIIKDDQPSRAGRPASQPTPRIRDIKAHYYQRVGFLRRHNTDMSSEDDTTCGSEDTVSTDESTPQNVLPQELDINRVPKDLFGVLFECNVAPVPWKSLLAHAVALQEPVLAVIAACYKDCVTLDCLCTWLLTSMDDPTSVAKVTESMASVQWHSWSLEELAAIVEVAMATDLVTLLAKGFYIFDRDCTLNPFLNFCEAMLVKCDTSQAKTCLQDFHTSILKCRRKSIKGLVGQTPKPMAAVKIGNLQWYEDTASSVVHSMVSACTTYWSTCRLLDVLAHTNFSRIVSREVPDYNKLYKLTQALTDTPIHTRITCLLEGTEYMDECHRVLECLKEAQLFQKAKEFATVAGLPVDQVIVEQLHCSLAGLQKSQVWYAEAGRMIFWKTCHNSFKANHVSGRAASKFFQSLVKEQRDLSVREKASLLSLAHRWLVKETTKSPEHKADLEMLQQEAWKWRLTAEVEKMDATPVAPSLLEGAFSSDHTEWFDERGFKCQLSEELMYIAEIKVDAYAPPILKDEKEVQALNRILGQLLDKCCIRQAHRLAGQFNHPHQDLAVVLTSIRLASGHTAPGHLESEMRRLVVAAAGSSVAAAGSALGSRTGMPSGIGRGRTRKTSDAWRGMMSRGMLTRSASTVSVSSMASLDPTEDPEEVDDALLTIEALCASCSAQARQCCDKIINAYRIAQVLGSTYGSVVVQAPFDSLKSILRCSHPQRFALAKTFILANEMTDEQVAGFLCEAVITSLKTRQPPPRRREGTLSSRLSSASLSSYVGQEIGEREEFGQAIQLCRNPAILGNRLLQEATSLVSLDDANTKSVFTMEVELIIRAHDCHTVCCNMEGISNVLRKCRECSSALAYAEEYSLLVRLLTGVGRYCEMSYIFDVLRAHQQIELLLKRRDKDDNLKVALLDYLKRCDPPDTEAYNFVAVKLEMNREIAELLEKDAHEQLKAVSKKTMDANIELQNSLQVILQDFTKAAQSFAKDNCLRHAEQCVKQARLVALQLHLLPTKAQVINLDSKALAAFMTKHQRFHEALIVADAYGSHTYWPDAIYHNVVIQGDFKYLEDYNKCMPVNDMLFRDVANKYRKEGSKMYLTICNMKKLLSHCEEVLTAYKIATELSFQDVAMRLLEGDAGAYLKDVA</sequence>
<dbReference type="GO" id="GO:0045202">
    <property type="term" value="C:synapse"/>
    <property type="evidence" value="ECO:0007669"/>
    <property type="project" value="TreeGrafter"/>
</dbReference>
<dbReference type="GO" id="GO:0048489">
    <property type="term" value="P:synaptic vesicle transport"/>
    <property type="evidence" value="ECO:0007669"/>
    <property type="project" value="TreeGrafter"/>
</dbReference>
<dbReference type="Pfam" id="PF14649">
    <property type="entry name" value="Spatacsin_C"/>
    <property type="match status" value="1"/>
</dbReference>